<dbReference type="RefSeq" id="WP_105040792.1">
    <property type="nucleotide sequence ID" value="NZ_PPSL01000006.1"/>
</dbReference>
<dbReference type="PANTHER" id="PTHR22893">
    <property type="entry name" value="NADH OXIDOREDUCTASE-RELATED"/>
    <property type="match status" value="1"/>
</dbReference>
<proteinExistence type="inferred from homology"/>
<reference evidence="5 6" key="1">
    <citation type="submission" date="2018-01" db="EMBL/GenBank/DDBJ databases">
        <title>A novel member of the phylum Bacteroidetes isolated from glacier ice.</title>
        <authorList>
            <person name="Liu Q."/>
            <person name="Xin Y.-H."/>
        </authorList>
    </citation>
    <scope>NUCLEOTIDE SEQUENCE [LARGE SCALE GENOMIC DNA]</scope>
    <source>
        <strain evidence="5 6">RB1R16</strain>
    </source>
</reference>
<dbReference type="InterPro" id="IPR013785">
    <property type="entry name" value="Aldolase_TIM"/>
</dbReference>
<dbReference type="GO" id="GO:0005829">
    <property type="term" value="C:cytosol"/>
    <property type="evidence" value="ECO:0007669"/>
    <property type="project" value="TreeGrafter"/>
</dbReference>
<dbReference type="GO" id="GO:0016628">
    <property type="term" value="F:oxidoreductase activity, acting on the CH-CH group of donors, NAD or NADP as acceptor"/>
    <property type="evidence" value="ECO:0007669"/>
    <property type="project" value="UniProtKB-ARBA"/>
</dbReference>
<dbReference type="AlphaFoldDB" id="A0A2S7SR10"/>
<comment type="caution">
    <text evidence="5">The sequence shown here is derived from an EMBL/GenBank/DDBJ whole genome shotgun (WGS) entry which is preliminary data.</text>
</comment>
<evidence type="ECO:0000256" key="3">
    <source>
        <dbReference type="ARBA" id="ARBA00023002"/>
    </source>
</evidence>
<dbReference type="SUPFAM" id="SSF51395">
    <property type="entry name" value="FMN-linked oxidoreductases"/>
    <property type="match status" value="1"/>
</dbReference>
<comment type="similarity">
    <text evidence="2">Belongs to the NADH:flavin oxidoreductase/NADH oxidase family.</text>
</comment>
<sequence length="356" mass="37984">MEQTQSILFSPYALGSIQLKNRVVMAPMTRARAIGNIPNELMVKHYSDRAEAGLIITEGVSPSPNGLGYARIPGLYSEAQIAGWKAVTEGVHAKGGKIFVQLMHTGRQGHSLNLPEGGKVVSASAIAAAGQMWTDAEGMKELPVPEAVADIPALIAEFVHSAKSAIAAGFDGVEIHAANGYLPMQFLNIAANQRTDNYGGSFENRNRFVLELAEAMAAAIGKDKVGIRLSPFNPFNDMKADEHEAEQYKALVEGLKKVGLTYIHFLTFAMPAELVDELHQIFGGTFILNGGYTKDRAEADLTAGRAELISFGSSFIGNPDLVSRLASGAALAAPDQATFYTPGEVGYNDYPALVNA</sequence>
<dbReference type="Gene3D" id="3.20.20.70">
    <property type="entry name" value="Aldolase class I"/>
    <property type="match status" value="1"/>
</dbReference>
<evidence type="ECO:0000313" key="5">
    <source>
        <dbReference type="EMBL" id="PQJ09342.1"/>
    </source>
</evidence>
<evidence type="ECO:0000256" key="2">
    <source>
        <dbReference type="ARBA" id="ARBA00005979"/>
    </source>
</evidence>
<comment type="cofactor">
    <cofactor evidence="1">
        <name>FMN</name>
        <dbReference type="ChEBI" id="CHEBI:58210"/>
    </cofactor>
</comment>
<evidence type="ECO:0000256" key="1">
    <source>
        <dbReference type="ARBA" id="ARBA00001917"/>
    </source>
</evidence>
<dbReference type="EMBL" id="PPSL01000006">
    <property type="protein sequence ID" value="PQJ09342.1"/>
    <property type="molecule type" value="Genomic_DNA"/>
</dbReference>
<dbReference type="InterPro" id="IPR001155">
    <property type="entry name" value="OxRdtase_FMN_N"/>
</dbReference>
<keyword evidence="6" id="KW-1185">Reference proteome</keyword>
<dbReference type="Proteomes" id="UP000239872">
    <property type="component" value="Unassembled WGS sequence"/>
</dbReference>
<name>A0A2S7SR10_9BACT</name>
<accession>A0A2S7SR10</accession>
<gene>
    <name evidence="5" type="ORF">CJD36_019020</name>
</gene>
<dbReference type="CDD" id="cd02933">
    <property type="entry name" value="OYE_like_FMN"/>
    <property type="match status" value="1"/>
</dbReference>
<protein>
    <submittedName>
        <fullName evidence="5">Alkene reductase</fullName>
    </submittedName>
</protein>
<organism evidence="5 6">
    <name type="scientific">Flavipsychrobacter stenotrophus</name>
    <dbReference type="NCBI Taxonomy" id="2077091"/>
    <lineage>
        <taxon>Bacteria</taxon>
        <taxon>Pseudomonadati</taxon>
        <taxon>Bacteroidota</taxon>
        <taxon>Chitinophagia</taxon>
        <taxon>Chitinophagales</taxon>
        <taxon>Chitinophagaceae</taxon>
        <taxon>Flavipsychrobacter</taxon>
    </lineage>
</organism>
<dbReference type="OrthoDB" id="9772736at2"/>
<dbReference type="InterPro" id="IPR045247">
    <property type="entry name" value="Oye-like"/>
</dbReference>
<dbReference type="FunFam" id="3.20.20.70:FF:000059">
    <property type="entry name" value="N-ethylmaleimide reductase, FMN-linked"/>
    <property type="match status" value="1"/>
</dbReference>
<dbReference type="PANTHER" id="PTHR22893:SF91">
    <property type="entry name" value="NADPH DEHYDROGENASE 2-RELATED"/>
    <property type="match status" value="1"/>
</dbReference>
<dbReference type="GO" id="GO:0010181">
    <property type="term" value="F:FMN binding"/>
    <property type="evidence" value="ECO:0007669"/>
    <property type="project" value="InterPro"/>
</dbReference>
<feature type="domain" description="NADH:flavin oxidoreductase/NADH oxidase N-terminal" evidence="4">
    <location>
        <begin position="8"/>
        <end position="329"/>
    </location>
</feature>
<keyword evidence="3" id="KW-0560">Oxidoreductase</keyword>
<evidence type="ECO:0000313" key="6">
    <source>
        <dbReference type="Proteomes" id="UP000239872"/>
    </source>
</evidence>
<evidence type="ECO:0000259" key="4">
    <source>
        <dbReference type="Pfam" id="PF00724"/>
    </source>
</evidence>
<dbReference type="Pfam" id="PF00724">
    <property type="entry name" value="Oxidored_FMN"/>
    <property type="match status" value="1"/>
</dbReference>